<dbReference type="GO" id="GO:0043190">
    <property type="term" value="C:ATP-binding cassette (ABC) transporter complex"/>
    <property type="evidence" value="ECO:0007669"/>
    <property type="project" value="InterPro"/>
</dbReference>
<dbReference type="InterPro" id="IPR010065">
    <property type="entry name" value="AA_ABC_transptr_permease_3TM"/>
</dbReference>
<accession>A0A7G9RMB6</accession>
<dbReference type="NCBIfam" id="TIGR01726">
    <property type="entry name" value="HEQRo_perm_3TM"/>
    <property type="match status" value="1"/>
</dbReference>
<evidence type="ECO:0000256" key="3">
    <source>
        <dbReference type="ARBA" id="ARBA00010072"/>
    </source>
</evidence>
<evidence type="ECO:0000256" key="2">
    <source>
        <dbReference type="ARBA" id="ARBA00004429"/>
    </source>
</evidence>
<dbReference type="Gene3D" id="1.10.3720.10">
    <property type="entry name" value="MetI-like"/>
    <property type="match status" value="1"/>
</dbReference>
<evidence type="ECO:0000313" key="12">
    <source>
        <dbReference type="EMBL" id="QNN56741.1"/>
    </source>
</evidence>
<evidence type="ECO:0000313" key="13">
    <source>
        <dbReference type="Proteomes" id="UP000515811"/>
    </source>
</evidence>
<reference evidence="12 13" key="1">
    <citation type="submission" date="2020-08" db="EMBL/GenBank/DDBJ databases">
        <title>Genome sequence of Diaphorobacter ruginosibacter DSM 27467T.</title>
        <authorList>
            <person name="Hyun D.-W."/>
            <person name="Bae J.-W."/>
        </authorList>
    </citation>
    <scope>NUCLEOTIDE SEQUENCE [LARGE SCALE GENOMIC DNA]</scope>
    <source>
        <strain evidence="12 13">DSM 27467</strain>
    </source>
</reference>
<dbReference type="PANTHER" id="PTHR30614:SF20">
    <property type="entry name" value="GLUTAMINE TRANSPORT SYSTEM PERMEASE PROTEIN GLNP"/>
    <property type="match status" value="1"/>
</dbReference>
<comment type="similarity">
    <text evidence="3">Belongs to the binding-protein-dependent transport system permease family. HisMQ subfamily.</text>
</comment>
<feature type="transmembrane region" description="Helical" evidence="10">
    <location>
        <begin position="261"/>
        <end position="279"/>
    </location>
</feature>
<evidence type="ECO:0000256" key="6">
    <source>
        <dbReference type="ARBA" id="ARBA00022692"/>
    </source>
</evidence>
<dbReference type="InterPro" id="IPR043429">
    <property type="entry name" value="ArtM/GltK/GlnP/TcyL/YhdX-like"/>
</dbReference>
<evidence type="ECO:0000256" key="9">
    <source>
        <dbReference type="ARBA" id="ARBA00023136"/>
    </source>
</evidence>
<evidence type="ECO:0000256" key="5">
    <source>
        <dbReference type="ARBA" id="ARBA00022475"/>
    </source>
</evidence>
<dbReference type="RefSeq" id="WP_187597007.1">
    <property type="nucleotide sequence ID" value="NZ_CP060714.1"/>
</dbReference>
<keyword evidence="8 10" id="KW-1133">Transmembrane helix</keyword>
<evidence type="ECO:0000256" key="1">
    <source>
        <dbReference type="ARBA" id="ARBA00003159"/>
    </source>
</evidence>
<dbReference type="SUPFAM" id="SSF161098">
    <property type="entry name" value="MetI-like"/>
    <property type="match status" value="1"/>
</dbReference>
<dbReference type="KEGG" id="drg:H9K76_19865"/>
<gene>
    <name evidence="12" type="ORF">H9K76_19865</name>
</gene>
<feature type="transmembrane region" description="Helical" evidence="10">
    <location>
        <begin position="83"/>
        <end position="106"/>
    </location>
</feature>
<evidence type="ECO:0000256" key="7">
    <source>
        <dbReference type="ARBA" id="ARBA00022970"/>
    </source>
</evidence>
<sequence>MVNKFVIRFANDITPGSAPRAWSVGPGLPSLPSLLAHAKRHARWIAALAALLALGLLLPYWSATGTTPVAFAHLWKWFPALLSGLWVNVGISLLAMALGTVAGLLLGALSFSRWRATRTAVRWYVQVFRNAPTLVLIYFTTYVFPFEIRLFGGGVPFPDWVKVVLGLALPTSAIVAEIFRGAIQSIPSAQWEAAQSLGLRRSQIFRRVVLPQCLRRMLAPWMNLYASITMSTSLASLVGVHDVVDTAQIASNTVARTDFTVLIYLVLLALFFAYCYPIAHATRGLERRHERY</sequence>
<keyword evidence="7" id="KW-0029">Amino-acid transport</keyword>
<evidence type="ECO:0000259" key="11">
    <source>
        <dbReference type="PROSITE" id="PS50928"/>
    </source>
</evidence>
<keyword evidence="5" id="KW-1003">Cell membrane</keyword>
<proteinExistence type="inferred from homology"/>
<dbReference type="GO" id="GO:0006865">
    <property type="term" value="P:amino acid transport"/>
    <property type="evidence" value="ECO:0007669"/>
    <property type="project" value="UniProtKB-KW"/>
</dbReference>
<dbReference type="GO" id="GO:0022857">
    <property type="term" value="F:transmembrane transporter activity"/>
    <property type="evidence" value="ECO:0007669"/>
    <property type="project" value="InterPro"/>
</dbReference>
<dbReference type="PANTHER" id="PTHR30614">
    <property type="entry name" value="MEMBRANE COMPONENT OF AMINO ACID ABC TRANSPORTER"/>
    <property type="match status" value="1"/>
</dbReference>
<evidence type="ECO:0000256" key="8">
    <source>
        <dbReference type="ARBA" id="ARBA00022989"/>
    </source>
</evidence>
<feature type="transmembrane region" description="Helical" evidence="10">
    <location>
        <begin position="160"/>
        <end position="179"/>
    </location>
</feature>
<organism evidence="12 13">
    <name type="scientific">Diaphorobacter ruginosibacter</name>
    <dbReference type="NCBI Taxonomy" id="1715720"/>
    <lineage>
        <taxon>Bacteria</taxon>
        <taxon>Pseudomonadati</taxon>
        <taxon>Pseudomonadota</taxon>
        <taxon>Betaproteobacteria</taxon>
        <taxon>Burkholderiales</taxon>
        <taxon>Comamonadaceae</taxon>
        <taxon>Diaphorobacter</taxon>
    </lineage>
</organism>
<evidence type="ECO:0000256" key="4">
    <source>
        <dbReference type="ARBA" id="ARBA00022448"/>
    </source>
</evidence>
<keyword evidence="6 10" id="KW-0812">Transmembrane</keyword>
<dbReference type="InterPro" id="IPR035906">
    <property type="entry name" value="MetI-like_sf"/>
</dbReference>
<comment type="function">
    <text evidence="1">Part of the binding-protein-dependent transport system for glutamine; probably responsible for the translocation of the substrate across the membrane.</text>
</comment>
<protein>
    <submittedName>
        <fullName evidence="12">Amino acid ABC transporter permease</fullName>
    </submittedName>
</protein>
<dbReference type="AlphaFoldDB" id="A0A7G9RMB6"/>
<evidence type="ECO:0000256" key="10">
    <source>
        <dbReference type="RuleBase" id="RU363032"/>
    </source>
</evidence>
<dbReference type="Proteomes" id="UP000515811">
    <property type="component" value="Chromosome"/>
</dbReference>
<feature type="transmembrane region" description="Helical" evidence="10">
    <location>
        <begin position="127"/>
        <end position="148"/>
    </location>
</feature>
<name>A0A7G9RMB6_9BURK</name>
<feature type="transmembrane region" description="Helical" evidence="10">
    <location>
        <begin position="224"/>
        <end position="241"/>
    </location>
</feature>
<dbReference type="CDD" id="cd06261">
    <property type="entry name" value="TM_PBP2"/>
    <property type="match status" value="1"/>
</dbReference>
<feature type="domain" description="ABC transmembrane type-1" evidence="11">
    <location>
        <begin position="85"/>
        <end position="274"/>
    </location>
</feature>
<keyword evidence="13" id="KW-1185">Reference proteome</keyword>
<dbReference type="PROSITE" id="PS50928">
    <property type="entry name" value="ABC_TM1"/>
    <property type="match status" value="1"/>
</dbReference>
<dbReference type="EMBL" id="CP060714">
    <property type="protein sequence ID" value="QNN56741.1"/>
    <property type="molecule type" value="Genomic_DNA"/>
</dbReference>
<dbReference type="Pfam" id="PF00528">
    <property type="entry name" value="BPD_transp_1"/>
    <property type="match status" value="1"/>
</dbReference>
<comment type="subcellular location">
    <subcellularLocation>
        <location evidence="2">Cell inner membrane</location>
        <topology evidence="2">Multi-pass membrane protein</topology>
    </subcellularLocation>
    <subcellularLocation>
        <location evidence="10">Cell membrane</location>
        <topology evidence="10">Multi-pass membrane protein</topology>
    </subcellularLocation>
</comment>
<keyword evidence="4 10" id="KW-0813">Transport</keyword>
<dbReference type="InterPro" id="IPR000515">
    <property type="entry name" value="MetI-like"/>
</dbReference>
<keyword evidence="9 10" id="KW-0472">Membrane</keyword>
<feature type="transmembrane region" description="Helical" evidence="10">
    <location>
        <begin position="44"/>
        <end position="63"/>
    </location>
</feature>